<name>A0A7J4XI26_9BACE</name>
<evidence type="ECO:0000259" key="4">
    <source>
        <dbReference type="Pfam" id="PF17415"/>
    </source>
</evidence>
<reference evidence="5 6" key="1">
    <citation type="journal article" date="2019" name="Nat. Med.">
        <title>A library of human gut bacterial isolates paired with longitudinal multiomics data enables mechanistic microbiome research.</title>
        <authorList>
            <person name="Poyet M."/>
            <person name="Groussin M."/>
            <person name="Gibbons S.M."/>
            <person name="Avila-Pacheco J."/>
            <person name="Jiang X."/>
            <person name="Kearney S.M."/>
            <person name="Perrotta A.R."/>
            <person name="Berdy B."/>
            <person name="Zhao S."/>
            <person name="Lieberman T.D."/>
            <person name="Swanson P.K."/>
            <person name="Smith M."/>
            <person name="Roesemann S."/>
            <person name="Alexander J.E."/>
            <person name="Rich S.A."/>
            <person name="Livny J."/>
            <person name="Vlamakis H."/>
            <person name="Clish C."/>
            <person name="Bullock K."/>
            <person name="Deik A."/>
            <person name="Scott J."/>
            <person name="Pierce K.A."/>
            <person name="Xavier R.J."/>
            <person name="Alm E.J."/>
        </authorList>
    </citation>
    <scope>NUCLEOTIDE SEQUENCE [LARGE SCALE GENOMIC DNA]</scope>
    <source>
        <strain evidence="5 6">BIOML-A10</strain>
    </source>
</reference>
<evidence type="ECO:0000256" key="1">
    <source>
        <dbReference type="SAM" id="MobiDB-lite"/>
    </source>
</evidence>
<evidence type="ECO:0008006" key="7">
    <source>
        <dbReference type="Google" id="ProtNLM"/>
    </source>
</evidence>
<keyword evidence="2" id="KW-0732">Signal</keyword>
<accession>A0A7J4XI26</accession>
<dbReference type="InterPro" id="IPR035376">
    <property type="entry name" value="NigD_C"/>
</dbReference>
<dbReference type="AlphaFoldDB" id="A0A7J4XI26"/>
<gene>
    <name evidence="5" type="ORF">F3F73_11790</name>
</gene>
<dbReference type="Gene3D" id="2.60.40.2370">
    <property type="entry name" value="NigD-like, C-terminal beta sandwich domain"/>
    <property type="match status" value="1"/>
</dbReference>
<proteinExistence type="predicted"/>
<protein>
    <recommendedName>
        <fullName evidence="7">NigD-like protein</fullName>
    </recommendedName>
</protein>
<dbReference type="EMBL" id="VWMK01000011">
    <property type="protein sequence ID" value="KAA3764537.1"/>
    <property type="molecule type" value="Genomic_DNA"/>
</dbReference>
<feature type="region of interest" description="Disordered" evidence="1">
    <location>
        <begin position="232"/>
        <end position="252"/>
    </location>
</feature>
<dbReference type="InterPro" id="IPR024299">
    <property type="entry name" value="NigD-like_OB_dom"/>
</dbReference>
<dbReference type="RefSeq" id="WP_130058236.1">
    <property type="nucleotide sequence ID" value="NZ_JADNPJ010000038.1"/>
</dbReference>
<feature type="chain" id="PRO_5029726533" description="NigD-like protein" evidence="2">
    <location>
        <begin position="22"/>
        <end position="252"/>
    </location>
</feature>
<dbReference type="InterPro" id="IPR038143">
    <property type="entry name" value="NigD-like_C_dom_sf"/>
</dbReference>
<dbReference type="Pfam" id="PF17415">
    <property type="entry name" value="NigD_C"/>
    <property type="match status" value="1"/>
</dbReference>
<evidence type="ECO:0000313" key="6">
    <source>
        <dbReference type="Proteomes" id="UP000422221"/>
    </source>
</evidence>
<feature type="domain" description="NigD-like C-terminal" evidence="4">
    <location>
        <begin position="107"/>
        <end position="219"/>
    </location>
</feature>
<sequence>MKKLNLFAVTVILALVPFLQSCLDDDDAVYSDFTIATLRQIDDTDDYYFGLDSGRKMYPGDDSAIRNYPIVDGKRVFVWFHQFEEQVPGYDYNIQVVRMDSILTKDIIPLTAETVDSIGDNRINMTYHWIAQGYLTMEFQYRGTSNPNKKHMLNLVYDTDKDLIDEEGYINLEFRHNAYDDDEGRIGDGIVSFKLDKIAEEMKTAKGLKIRVNTIYDNVIYKKIDLEKQSKSSQIPTANQLKPMSYTTGTNY</sequence>
<organism evidence="5 6">
    <name type="scientific">Bacteroides salyersiae</name>
    <dbReference type="NCBI Taxonomy" id="291644"/>
    <lineage>
        <taxon>Bacteria</taxon>
        <taxon>Pseudomonadati</taxon>
        <taxon>Bacteroidota</taxon>
        <taxon>Bacteroidia</taxon>
        <taxon>Bacteroidales</taxon>
        <taxon>Bacteroidaceae</taxon>
        <taxon>Bacteroides</taxon>
    </lineage>
</organism>
<feature type="domain" description="NigD-like N-terminal OB" evidence="3">
    <location>
        <begin position="35"/>
        <end position="102"/>
    </location>
</feature>
<dbReference type="Proteomes" id="UP000422221">
    <property type="component" value="Unassembled WGS sequence"/>
</dbReference>
<dbReference type="Gene3D" id="2.40.50.500">
    <property type="entry name" value="NigD-like N-terminal OB domain"/>
    <property type="match status" value="1"/>
</dbReference>
<comment type="caution">
    <text evidence="5">The sequence shown here is derived from an EMBL/GenBank/DDBJ whole genome shotgun (WGS) entry which is preliminary data.</text>
</comment>
<evidence type="ECO:0000259" key="3">
    <source>
        <dbReference type="Pfam" id="PF12667"/>
    </source>
</evidence>
<feature type="signal peptide" evidence="2">
    <location>
        <begin position="1"/>
        <end position="21"/>
    </location>
</feature>
<evidence type="ECO:0000256" key="2">
    <source>
        <dbReference type="SAM" id="SignalP"/>
    </source>
</evidence>
<dbReference type="Pfam" id="PF12667">
    <property type="entry name" value="NigD_N"/>
    <property type="match status" value="1"/>
</dbReference>
<dbReference type="InterPro" id="IPR038179">
    <property type="entry name" value="NigD-like_N_sf"/>
</dbReference>
<dbReference type="PROSITE" id="PS51257">
    <property type="entry name" value="PROKAR_LIPOPROTEIN"/>
    <property type="match status" value="1"/>
</dbReference>
<evidence type="ECO:0000313" key="5">
    <source>
        <dbReference type="EMBL" id="KAA3764537.1"/>
    </source>
</evidence>